<proteinExistence type="predicted"/>
<dbReference type="SMART" id="SM00287">
    <property type="entry name" value="SH3b"/>
    <property type="match status" value="1"/>
</dbReference>
<dbReference type="EMBL" id="VDMB01000011">
    <property type="protein sequence ID" value="TYT74449.1"/>
    <property type="molecule type" value="Genomic_DNA"/>
</dbReference>
<dbReference type="AlphaFoldDB" id="A0A5S5MFJ4"/>
<gene>
    <name evidence="3" type="ORF">FIM25_09850</name>
</gene>
<evidence type="ECO:0000313" key="3">
    <source>
        <dbReference type="EMBL" id="TYT74449.1"/>
    </source>
</evidence>
<comment type="caution">
    <text evidence="3">The sequence shown here is derived from an EMBL/GenBank/DDBJ whole genome shotgun (WGS) entry which is preliminary data.</text>
</comment>
<sequence>MRTYITVLFLCLLLAGTTAMAGTLQVQTGSTPLREMPSFLAGTITNLSYGQTVEILSKQGDWRRVKIAGSKTMGWVHTSALTDRKIELASGDALSGGVSSDELALAGKGFSPEVEAAFRAENSTLNYADINRMETFRISPETSIRFLREGGLRPEGGLQ</sequence>
<keyword evidence="1" id="KW-0732">Signal</keyword>
<feature type="domain" description="SH3b" evidence="2">
    <location>
        <begin position="21"/>
        <end position="85"/>
    </location>
</feature>
<organism evidence="3 4">
    <name type="scientific">Desulfobotulus mexicanus</name>
    <dbReference type="NCBI Taxonomy" id="2586642"/>
    <lineage>
        <taxon>Bacteria</taxon>
        <taxon>Pseudomonadati</taxon>
        <taxon>Thermodesulfobacteriota</taxon>
        <taxon>Desulfobacteria</taxon>
        <taxon>Desulfobacterales</taxon>
        <taxon>Desulfobacteraceae</taxon>
        <taxon>Desulfobotulus</taxon>
    </lineage>
</organism>
<dbReference type="InterPro" id="IPR003646">
    <property type="entry name" value="SH3-like_bac-type"/>
</dbReference>
<evidence type="ECO:0000256" key="1">
    <source>
        <dbReference type="SAM" id="SignalP"/>
    </source>
</evidence>
<dbReference type="Gene3D" id="2.30.30.40">
    <property type="entry name" value="SH3 Domains"/>
    <property type="match status" value="1"/>
</dbReference>
<dbReference type="Proteomes" id="UP000321899">
    <property type="component" value="Unassembled WGS sequence"/>
</dbReference>
<evidence type="ECO:0000259" key="2">
    <source>
        <dbReference type="PROSITE" id="PS51781"/>
    </source>
</evidence>
<feature type="signal peptide" evidence="1">
    <location>
        <begin position="1"/>
        <end position="21"/>
    </location>
</feature>
<accession>A0A5S5MFJ4</accession>
<dbReference type="PROSITE" id="PS51781">
    <property type="entry name" value="SH3B"/>
    <property type="match status" value="1"/>
</dbReference>
<name>A0A5S5MFJ4_9BACT</name>
<dbReference type="Pfam" id="PF08239">
    <property type="entry name" value="SH3_3"/>
    <property type="match status" value="1"/>
</dbReference>
<evidence type="ECO:0000313" key="4">
    <source>
        <dbReference type="Proteomes" id="UP000321899"/>
    </source>
</evidence>
<dbReference type="OrthoDB" id="9813873at2"/>
<feature type="chain" id="PRO_5024336372" evidence="1">
    <location>
        <begin position="22"/>
        <end position="159"/>
    </location>
</feature>
<protein>
    <submittedName>
        <fullName evidence="3">SH3 domain-containing protein</fullName>
    </submittedName>
</protein>
<dbReference type="RefSeq" id="WP_139448752.1">
    <property type="nucleotide sequence ID" value="NZ_VDMB01000011.1"/>
</dbReference>
<reference evidence="3 4" key="1">
    <citation type="submission" date="2019-06" db="EMBL/GenBank/DDBJ databases">
        <title>Desulfobotulus mexicanus sp. nov., a novel sulfate-reducing bacterium isolated from the sediment of an alkaline crater lake in Mexico.</title>
        <authorList>
            <person name="Hirschler-Rea A."/>
        </authorList>
    </citation>
    <scope>NUCLEOTIDE SEQUENCE [LARGE SCALE GENOMIC DNA]</scope>
    <source>
        <strain evidence="3 4">PAR22N</strain>
    </source>
</reference>
<keyword evidence="4" id="KW-1185">Reference proteome</keyword>